<keyword evidence="6 9" id="KW-0808">Transferase</keyword>
<dbReference type="EMBL" id="JH600068">
    <property type="protein sequence ID" value="EIG53485.1"/>
    <property type="molecule type" value="Genomic_DNA"/>
</dbReference>
<reference evidence="11" key="1">
    <citation type="submission" date="2011-11" db="EMBL/GenBank/DDBJ databases">
        <title>Improved High-Quality Draft sequence of Desulfovibrio sp. U5L.</title>
        <authorList>
            <consortium name="US DOE Joint Genome Institute"/>
            <person name="Lucas S."/>
            <person name="Han J."/>
            <person name="Lapidus A."/>
            <person name="Cheng J.-F."/>
            <person name="Goodwin L."/>
            <person name="Pitluck S."/>
            <person name="Peters L."/>
            <person name="Ovchinnikova G."/>
            <person name="Held B."/>
            <person name="Detter J.C."/>
            <person name="Han C."/>
            <person name="Tapia R."/>
            <person name="Land M."/>
            <person name="Hauser L."/>
            <person name="Kyrpides N."/>
            <person name="Ivanova N."/>
            <person name="Pagani I."/>
            <person name="Gabster J."/>
            <person name="Walker C."/>
            <person name="Stolyar S."/>
            <person name="Stahl D."/>
            <person name="Arkin A."/>
            <person name="Dehal P."/>
            <person name="Hazen T."/>
            <person name="Woyke T."/>
        </authorList>
    </citation>
    <scope>NUCLEOTIDE SEQUENCE [LARGE SCALE GENOMIC DNA]</scope>
    <source>
        <strain evidence="11">U5L</strain>
    </source>
</reference>
<evidence type="ECO:0000256" key="1">
    <source>
        <dbReference type="ARBA" id="ARBA00004689"/>
    </source>
</evidence>
<name>I2Q129_9BACT</name>
<dbReference type="GO" id="GO:0003852">
    <property type="term" value="F:2-isopropylmalate synthase activity"/>
    <property type="evidence" value="ECO:0007669"/>
    <property type="project" value="UniProtKB-EC"/>
</dbReference>
<dbReference type="PROSITE" id="PS00815">
    <property type="entry name" value="AIPM_HOMOCIT_SYNTH_1"/>
    <property type="match status" value="1"/>
</dbReference>
<dbReference type="EC" id="2.3.3.13" evidence="3"/>
<dbReference type="SUPFAM" id="SSF51569">
    <property type="entry name" value="Aldolase"/>
    <property type="match status" value="1"/>
</dbReference>
<dbReference type="PROSITE" id="PS00816">
    <property type="entry name" value="AIPM_HOMOCIT_SYNTH_2"/>
    <property type="match status" value="1"/>
</dbReference>
<comment type="similarity">
    <text evidence="2">Belongs to the alpha-IPM synthase/homocitrate synthase family. LeuA type 1 subfamily.</text>
</comment>
<accession>I2Q129</accession>
<evidence type="ECO:0000256" key="6">
    <source>
        <dbReference type="ARBA" id="ARBA00022679"/>
    </source>
</evidence>
<dbReference type="PANTHER" id="PTHR10277:SF9">
    <property type="entry name" value="2-ISOPROPYLMALATE SYNTHASE 1, CHLOROPLASTIC-RELATED"/>
    <property type="match status" value="1"/>
</dbReference>
<dbReference type="Gene3D" id="3.20.20.70">
    <property type="entry name" value="Aldolase class I"/>
    <property type="match status" value="1"/>
</dbReference>
<evidence type="ECO:0000256" key="3">
    <source>
        <dbReference type="ARBA" id="ARBA00012973"/>
    </source>
</evidence>
<dbReference type="Gene3D" id="1.10.238.260">
    <property type="match status" value="1"/>
</dbReference>
<dbReference type="Pfam" id="PF22617">
    <property type="entry name" value="HCS_D2"/>
    <property type="match status" value="1"/>
</dbReference>
<keyword evidence="8" id="KW-0100">Branched-chain amino acid biosynthesis</keyword>
<evidence type="ECO:0000313" key="11">
    <source>
        <dbReference type="EMBL" id="EIG53485.1"/>
    </source>
</evidence>
<dbReference type="eggNOG" id="COG0119">
    <property type="taxonomic scope" value="Bacteria"/>
</dbReference>
<dbReference type="HOGENOM" id="CLU_022158_3_1_7"/>
<dbReference type="Pfam" id="PF00682">
    <property type="entry name" value="HMGL-like"/>
    <property type="match status" value="1"/>
</dbReference>
<dbReference type="STRING" id="596152.DesU5LDRAFT_1808"/>
<dbReference type="GO" id="GO:0009098">
    <property type="term" value="P:L-leucine biosynthetic process"/>
    <property type="evidence" value="ECO:0007669"/>
    <property type="project" value="UniProtKB-KW"/>
</dbReference>
<dbReference type="CDD" id="cd07940">
    <property type="entry name" value="DRE_TIM_IPMS"/>
    <property type="match status" value="1"/>
</dbReference>
<keyword evidence="4" id="KW-0432">Leucine biosynthesis</keyword>
<evidence type="ECO:0000256" key="4">
    <source>
        <dbReference type="ARBA" id="ARBA00022430"/>
    </source>
</evidence>
<evidence type="ECO:0000256" key="8">
    <source>
        <dbReference type="ARBA" id="ARBA00023304"/>
    </source>
</evidence>
<evidence type="ECO:0000256" key="9">
    <source>
        <dbReference type="RuleBase" id="RU003523"/>
    </source>
</evidence>
<evidence type="ECO:0000256" key="7">
    <source>
        <dbReference type="ARBA" id="ARBA00023211"/>
    </source>
</evidence>
<protein>
    <recommendedName>
        <fullName evidence="3">2-isopropylmalate synthase</fullName>
        <ecNumber evidence="3">2.3.3.13</ecNumber>
    </recommendedName>
</protein>
<evidence type="ECO:0000259" key="10">
    <source>
        <dbReference type="PROSITE" id="PS50991"/>
    </source>
</evidence>
<proteinExistence type="inferred from homology"/>
<dbReference type="InterPro" id="IPR050073">
    <property type="entry name" value="2-IPM_HCS-like"/>
</dbReference>
<keyword evidence="7" id="KW-0464">Manganese</keyword>
<evidence type="ECO:0000256" key="5">
    <source>
        <dbReference type="ARBA" id="ARBA00022605"/>
    </source>
</evidence>
<dbReference type="FunFam" id="3.20.20.70:FF:000010">
    <property type="entry name" value="2-isopropylmalate synthase"/>
    <property type="match status" value="1"/>
</dbReference>
<gene>
    <name evidence="11" type="ORF">DesU5LDRAFT_1808</name>
</gene>
<dbReference type="InterPro" id="IPR000891">
    <property type="entry name" value="PYR_CT"/>
</dbReference>
<feature type="domain" description="Pyruvate carboxyltransferase" evidence="10">
    <location>
        <begin position="17"/>
        <end position="280"/>
    </location>
</feature>
<dbReference type="InterPro" id="IPR013785">
    <property type="entry name" value="Aldolase_TIM"/>
</dbReference>
<comment type="pathway">
    <text evidence="1">Amino-acid biosynthesis; L-leucine biosynthesis; L-leucine from 3-methyl-2-oxobutanoate: step 1/4.</text>
</comment>
<dbReference type="PANTHER" id="PTHR10277">
    <property type="entry name" value="HOMOCITRATE SYNTHASE-RELATED"/>
    <property type="match status" value="1"/>
</dbReference>
<keyword evidence="5" id="KW-0028">Amino-acid biosynthesis</keyword>
<dbReference type="AlphaFoldDB" id="I2Q129"/>
<dbReference type="OrthoDB" id="9803573at2"/>
<dbReference type="PROSITE" id="PS50991">
    <property type="entry name" value="PYR_CT"/>
    <property type="match status" value="1"/>
</dbReference>
<dbReference type="InterPro" id="IPR002034">
    <property type="entry name" value="AIPM/Hcit_synth_CS"/>
</dbReference>
<dbReference type="InterPro" id="IPR054691">
    <property type="entry name" value="LeuA/HCS_post-cat"/>
</dbReference>
<organism evidence="11">
    <name type="scientific">Desulfovibrio sp. U5L</name>
    <dbReference type="NCBI Taxonomy" id="596152"/>
    <lineage>
        <taxon>Bacteria</taxon>
        <taxon>Pseudomonadati</taxon>
        <taxon>Thermodesulfobacteriota</taxon>
        <taxon>Desulfovibrionia</taxon>
        <taxon>Desulfovibrionales</taxon>
        <taxon>Desulfovibrionaceae</taxon>
        <taxon>Desulfovibrio</taxon>
    </lineage>
</organism>
<sequence length="400" mass="42288">MPKRSPARFPAPRLTPLIISDTTLRDGAQMPGVRFSVDDKVAIAKALADAGVGVIEAGFPAGSEREIEAVRRICAAVPGPRIMVLCRAVAGDIDAAWEALADAAPEGRGVGVFLATSPLHRRYKLGKSKAQCLDMIGRAVAYARERFLKVTFSCEDGSRTEPAFLRQAYGVAMDAGATGIGFPDTLGILTPEAVRRRVRMLAALAHPRGVRLRVHFHNDLGLATANTLAAVAAGADIVHLTVGGIGERAGNAALEETVMALTLNQKQYRRSIGVDPARLTGLCRLVSRLSGVPLAANKAVVGANIFATSAGVHQDGLLKHPDTYLPFRPEAVGADGIRLPLSPLSGKAALALRLSELGIELSPEELGRTSRIMKNAEKEAWADEEALLRRAAAAAREASL</sequence>
<evidence type="ECO:0000256" key="2">
    <source>
        <dbReference type="ARBA" id="ARBA00009396"/>
    </source>
</evidence>